<accession>A0AAD7DII4</accession>
<dbReference type="AlphaFoldDB" id="A0AAD7DII4"/>
<feature type="transmembrane region" description="Helical" evidence="1">
    <location>
        <begin position="62"/>
        <end position="80"/>
    </location>
</feature>
<proteinExistence type="predicted"/>
<evidence type="ECO:0000313" key="3">
    <source>
        <dbReference type="Proteomes" id="UP001221757"/>
    </source>
</evidence>
<name>A0AAD7DII4_MYCRO</name>
<keyword evidence="1" id="KW-0812">Transmembrane</keyword>
<protein>
    <submittedName>
        <fullName evidence="2">Uncharacterized protein</fullName>
    </submittedName>
</protein>
<keyword evidence="1" id="KW-0472">Membrane</keyword>
<keyword evidence="3" id="KW-1185">Reference proteome</keyword>
<dbReference type="EMBL" id="JARKIE010000053">
    <property type="protein sequence ID" value="KAJ7692189.1"/>
    <property type="molecule type" value="Genomic_DNA"/>
</dbReference>
<evidence type="ECO:0000313" key="2">
    <source>
        <dbReference type="EMBL" id="KAJ7692189.1"/>
    </source>
</evidence>
<comment type="caution">
    <text evidence="2">The sequence shown here is derived from an EMBL/GenBank/DDBJ whole genome shotgun (WGS) entry which is preliminary data.</text>
</comment>
<reference evidence="2" key="1">
    <citation type="submission" date="2023-03" db="EMBL/GenBank/DDBJ databases">
        <title>Massive genome expansion in bonnet fungi (Mycena s.s.) driven by repeated elements and novel gene families across ecological guilds.</title>
        <authorList>
            <consortium name="Lawrence Berkeley National Laboratory"/>
            <person name="Harder C.B."/>
            <person name="Miyauchi S."/>
            <person name="Viragh M."/>
            <person name="Kuo A."/>
            <person name="Thoen E."/>
            <person name="Andreopoulos B."/>
            <person name="Lu D."/>
            <person name="Skrede I."/>
            <person name="Drula E."/>
            <person name="Henrissat B."/>
            <person name="Morin E."/>
            <person name="Kohler A."/>
            <person name="Barry K."/>
            <person name="LaButti K."/>
            <person name="Morin E."/>
            <person name="Salamov A."/>
            <person name="Lipzen A."/>
            <person name="Mereny Z."/>
            <person name="Hegedus B."/>
            <person name="Baldrian P."/>
            <person name="Stursova M."/>
            <person name="Weitz H."/>
            <person name="Taylor A."/>
            <person name="Grigoriev I.V."/>
            <person name="Nagy L.G."/>
            <person name="Martin F."/>
            <person name="Kauserud H."/>
        </authorList>
    </citation>
    <scope>NUCLEOTIDE SEQUENCE</scope>
    <source>
        <strain evidence="2">CBHHK067</strain>
    </source>
</reference>
<dbReference type="Proteomes" id="UP001221757">
    <property type="component" value="Unassembled WGS sequence"/>
</dbReference>
<gene>
    <name evidence="2" type="ORF">B0H17DRAFT_934292</name>
</gene>
<evidence type="ECO:0000256" key="1">
    <source>
        <dbReference type="SAM" id="Phobius"/>
    </source>
</evidence>
<organism evidence="2 3">
    <name type="scientific">Mycena rosella</name>
    <name type="common">Pink bonnet</name>
    <name type="synonym">Agaricus rosellus</name>
    <dbReference type="NCBI Taxonomy" id="1033263"/>
    <lineage>
        <taxon>Eukaryota</taxon>
        <taxon>Fungi</taxon>
        <taxon>Dikarya</taxon>
        <taxon>Basidiomycota</taxon>
        <taxon>Agaricomycotina</taxon>
        <taxon>Agaricomycetes</taxon>
        <taxon>Agaricomycetidae</taxon>
        <taxon>Agaricales</taxon>
        <taxon>Marasmiineae</taxon>
        <taxon>Mycenaceae</taxon>
        <taxon>Mycena</taxon>
    </lineage>
</organism>
<sequence length="94" mass="10736">MVTRAGARDAEVADDLDTQVMWRASEDPFWTEVVPVGKVMSATVRLSKDNTRCGVRAWRGELFSICIILYCSLCLSMLRISTLQRVRHHQDTHQ</sequence>
<keyword evidence="1" id="KW-1133">Transmembrane helix</keyword>